<protein>
    <submittedName>
        <fullName evidence="2">Helix-turn-helix domain-containing protein</fullName>
    </submittedName>
</protein>
<dbReference type="Proteomes" id="UP001596305">
    <property type="component" value="Unassembled WGS sequence"/>
</dbReference>
<proteinExistence type="predicted"/>
<evidence type="ECO:0000313" key="3">
    <source>
        <dbReference type="Proteomes" id="UP001596305"/>
    </source>
</evidence>
<sequence length="117" mass="12650">MTERGSFDGVAFFAALDGVREARALNWKQVAQGAGVSPSTLTRLAQGKRPDVDSLAALVDWAGLSADDFVVRVHGETRDEPLAMISTYLRADKSLSPRVAEALEDVLQATYKVLKDT</sequence>
<comment type="caution">
    <text evidence="2">The sequence shown here is derived from an EMBL/GenBank/DDBJ whole genome shotgun (WGS) entry which is preliminary data.</text>
</comment>
<name>A0ABW1XH63_9CELL</name>
<dbReference type="SUPFAM" id="SSF47413">
    <property type="entry name" value="lambda repressor-like DNA-binding domains"/>
    <property type="match status" value="1"/>
</dbReference>
<evidence type="ECO:0000259" key="1">
    <source>
        <dbReference type="PROSITE" id="PS50943"/>
    </source>
</evidence>
<dbReference type="CDD" id="cd00093">
    <property type="entry name" value="HTH_XRE"/>
    <property type="match status" value="1"/>
</dbReference>
<organism evidence="2 3">
    <name type="scientific">Oerskovia paurometabola</name>
    <dbReference type="NCBI Taxonomy" id="162170"/>
    <lineage>
        <taxon>Bacteria</taxon>
        <taxon>Bacillati</taxon>
        <taxon>Actinomycetota</taxon>
        <taxon>Actinomycetes</taxon>
        <taxon>Micrococcales</taxon>
        <taxon>Cellulomonadaceae</taxon>
        <taxon>Oerskovia</taxon>
    </lineage>
</organism>
<accession>A0ABW1XH63</accession>
<dbReference type="Gene3D" id="1.10.260.40">
    <property type="entry name" value="lambda repressor-like DNA-binding domains"/>
    <property type="match status" value="1"/>
</dbReference>
<gene>
    <name evidence="2" type="ORF">ACFP71_18845</name>
</gene>
<feature type="domain" description="HTH cro/C1-type" evidence="1">
    <location>
        <begin position="20"/>
        <end position="69"/>
    </location>
</feature>
<dbReference type="InterPro" id="IPR010982">
    <property type="entry name" value="Lambda_DNA-bd_dom_sf"/>
</dbReference>
<dbReference type="InterPro" id="IPR001387">
    <property type="entry name" value="Cro/C1-type_HTH"/>
</dbReference>
<dbReference type="Pfam" id="PF01381">
    <property type="entry name" value="HTH_3"/>
    <property type="match status" value="1"/>
</dbReference>
<dbReference type="PROSITE" id="PS50943">
    <property type="entry name" value="HTH_CROC1"/>
    <property type="match status" value="1"/>
</dbReference>
<evidence type="ECO:0000313" key="2">
    <source>
        <dbReference type="EMBL" id="MFC6426898.1"/>
    </source>
</evidence>
<keyword evidence="3" id="KW-1185">Reference proteome</keyword>
<reference evidence="3" key="1">
    <citation type="journal article" date="2019" name="Int. J. Syst. Evol. Microbiol.">
        <title>The Global Catalogue of Microorganisms (GCM) 10K type strain sequencing project: providing services to taxonomists for standard genome sequencing and annotation.</title>
        <authorList>
            <consortium name="The Broad Institute Genomics Platform"/>
            <consortium name="The Broad Institute Genome Sequencing Center for Infectious Disease"/>
            <person name="Wu L."/>
            <person name="Ma J."/>
        </authorList>
    </citation>
    <scope>NUCLEOTIDE SEQUENCE [LARGE SCALE GENOMIC DNA]</scope>
    <source>
        <strain evidence="3">CCUG 47105</strain>
    </source>
</reference>
<dbReference type="RefSeq" id="WP_204808849.1">
    <property type="nucleotide sequence ID" value="NZ_BAAAIY010000006.1"/>
</dbReference>
<dbReference type="EMBL" id="JBHSTM010000013">
    <property type="protein sequence ID" value="MFC6426898.1"/>
    <property type="molecule type" value="Genomic_DNA"/>
</dbReference>